<feature type="region of interest" description="Disordered" evidence="6">
    <location>
        <begin position="82"/>
        <end position="101"/>
    </location>
</feature>
<evidence type="ECO:0000256" key="4">
    <source>
        <dbReference type="ARBA" id="ARBA00022989"/>
    </source>
</evidence>
<dbReference type="PANTHER" id="PTHR16932">
    <property type="entry name" value="INTERFERON ALPHA-INDUCIBLE PROTEIN 27"/>
    <property type="match status" value="1"/>
</dbReference>
<organism evidence="7 8">
    <name type="scientific">Echinops telfairi</name>
    <name type="common">Lesser hedgehog tenrec</name>
    <dbReference type="NCBI Taxonomy" id="9371"/>
    <lineage>
        <taxon>Eukaryota</taxon>
        <taxon>Metazoa</taxon>
        <taxon>Chordata</taxon>
        <taxon>Craniata</taxon>
        <taxon>Vertebrata</taxon>
        <taxon>Euteleostomi</taxon>
        <taxon>Mammalia</taxon>
        <taxon>Eutheria</taxon>
        <taxon>Afrotheria</taxon>
        <taxon>Tenrecidae</taxon>
        <taxon>Tenrecinae</taxon>
        <taxon>Echinops</taxon>
    </lineage>
</organism>
<gene>
    <name evidence="8" type="primary">LOC101645813</name>
</gene>
<evidence type="ECO:0000313" key="7">
    <source>
        <dbReference type="Proteomes" id="UP000694863"/>
    </source>
</evidence>
<name>A0ABM0IHL3_ECHTE</name>
<keyword evidence="7" id="KW-1185">Reference proteome</keyword>
<dbReference type="GeneID" id="101645813"/>
<proteinExistence type="inferred from homology"/>
<evidence type="ECO:0000256" key="6">
    <source>
        <dbReference type="SAM" id="MobiDB-lite"/>
    </source>
</evidence>
<dbReference type="PANTHER" id="PTHR16932:SF2">
    <property type="entry name" value="INTERFERON ALPHA-INDUCIBLE PROTEIN 27, MITOCHONDRIAL"/>
    <property type="match status" value="1"/>
</dbReference>
<dbReference type="Pfam" id="PF06140">
    <property type="entry name" value="Ifi-6-16"/>
    <property type="match status" value="1"/>
</dbReference>
<evidence type="ECO:0000256" key="2">
    <source>
        <dbReference type="ARBA" id="ARBA00007262"/>
    </source>
</evidence>
<reference evidence="8" key="1">
    <citation type="submission" date="2025-08" db="UniProtKB">
        <authorList>
            <consortium name="RefSeq"/>
        </authorList>
    </citation>
    <scope>IDENTIFICATION</scope>
</reference>
<keyword evidence="3" id="KW-0812">Transmembrane</keyword>
<protein>
    <submittedName>
        <fullName evidence="8">Interferon alpha-inducible protein 27-like protein 2</fullName>
    </submittedName>
</protein>
<dbReference type="Gene3D" id="6.10.110.10">
    <property type="match status" value="1"/>
</dbReference>
<dbReference type="RefSeq" id="XP_004700256.1">
    <property type="nucleotide sequence ID" value="XM_004700199.1"/>
</dbReference>
<dbReference type="Proteomes" id="UP000694863">
    <property type="component" value="Unplaced"/>
</dbReference>
<accession>A0ABM0IHL3</accession>
<evidence type="ECO:0000256" key="3">
    <source>
        <dbReference type="ARBA" id="ARBA00022692"/>
    </source>
</evidence>
<dbReference type="InterPro" id="IPR038213">
    <property type="entry name" value="IFI6/IFI27-like_sf"/>
</dbReference>
<sequence>MKRVAVVSVPAVLSALGFTGAGIMASSIAAKMMLAAAVANGGWGGPSCGRQPGATLQSVGTAGLSTSSNILLGTAGSAVGAYMGHSKKKPSPPWKETRQGI</sequence>
<comment type="similarity">
    <text evidence="2">Belongs to the IFI6/IFI27 family.</text>
</comment>
<evidence type="ECO:0000313" key="8">
    <source>
        <dbReference type="RefSeq" id="XP_004700256.1"/>
    </source>
</evidence>
<evidence type="ECO:0000256" key="1">
    <source>
        <dbReference type="ARBA" id="ARBA00004141"/>
    </source>
</evidence>
<dbReference type="InterPro" id="IPR009311">
    <property type="entry name" value="IFI6/IFI27-like"/>
</dbReference>
<evidence type="ECO:0000256" key="5">
    <source>
        <dbReference type="ARBA" id="ARBA00023136"/>
    </source>
</evidence>
<keyword evidence="4" id="KW-1133">Transmembrane helix</keyword>
<keyword evidence="5" id="KW-0472">Membrane</keyword>
<comment type="subcellular location">
    <subcellularLocation>
        <location evidence="1">Membrane</location>
        <topology evidence="1">Multi-pass membrane protein</topology>
    </subcellularLocation>
</comment>